<evidence type="ECO:0000313" key="1">
    <source>
        <dbReference type="EMBL" id="KAG5182068.1"/>
    </source>
</evidence>
<proteinExistence type="predicted"/>
<organism evidence="1 2">
    <name type="scientific">Tribonema minus</name>
    <dbReference type="NCBI Taxonomy" id="303371"/>
    <lineage>
        <taxon>Eukaryota</taxon>
        <taxon>Sar</taxon>
        <taxon>Stramenopiles</taxon>
        <taxon>Ochrophyta</taxon>
        <taxon>PX clade</taxon>
        <taxon>Xanthophyceae</taxon>
        <taxon>Tribonematales</taxon>
        <taxon>Tribonemataceae</taxon>
        <taxon>Tribonema</taxon>
    </lineage>
</organism>
<comment type="caution">
    <text evidence="1">The sequence shown here is derived from an EMBL/GenBank/DDBJ whole genome shotgun (WGS) entry which is preliminary data.</text>
</comment>
<gene>
    <name evidence="1" type="ORF">JKP88DRAFT_154350</name>
</gene>
<protein>
    <submittedName>
        <fullName evidence="1">Uncharacterized protein</fullName>
    </submittedName>
</protein>
<evidence type="ECO:0000313" key="2">
    <source>
        <dbReference type="Proteomes" id="UP000664859"/>
    </source>
</evidence>
<dbReference type="AlphaFoldDB" id="A0A835YWN3"/>
<feature type="non-terminal residue" evidence="1">
    <location>
        <position position="1"/>
    </location>
</feature>
<dbReference type="Proteomes" id="UP000664859">
    <property type="component" value="Unassembled WGS sequence"/>
</dbReference>
<keyword evidence="2" id="KW-1185">Reference proteome</keyword>
<dbReference type="OrthoDB" id="194358at2759"/>
<reference evidence="1" key="1">
    <citation type="submission" date="2021-02" db="EMBL/GenBank/DDBJ databases">
        <title>First Annotated Genome of the Yellow-green Alga Tribonema minus.</title>
        <authorList>
            <person name="Mahan K.M."/>
        </authorList>
    </citation>
    <scope>NUCLEOTIDE SEQUENCE</scope>
    <source>
        <strain evidence="1">UTEX B ZZ1240</strain>
    </source>
</reference>
<dbReference type="EMBL" id="JAFCMP010000268">
    <property type="protein sequence ID" value="KAG5182068.1"/>
    <property type="molecule type" value="Genomic_DNA"/>
</dbReference>
<sequence>RSVDWLRREGCRQTKAFLGAARGGSLEALEWAHNQVPPCPWDNSVTEAAAQRGHLAALRWLQEKGCPCSLSTAW</sequence>
<feature type="non-terminal residue" evidence="1">
    <location>
        <position position="74"/>
    </location>
</feature>
<name>A0A835YWN3_9STRA</name>
<dbReference type="SUPFAM" id="SSF140860">
    <property type="entry name" value="Pseudo ankyrin repeat-like"/>
    <property type="match status" value="1"/>
</dbReference>
<accession>A0A835YWN3</accession>